<feature type="region of interest" description="Disordered" evidence="1">
    <location>
        <begin position="1"/>
        <end position="39"/>
    </location>
</feature>
<protein>
    <submittedName>
        <fullName evidence="2">Uncharacterized protein</fullName>
    </submittedName>
</protein>
<comment type="caution">
    <text evidence="2">The sequence shown here is derived from an EMBL/GenBank/DDBJ whole genome shotgun (WGS) entry which is preliminary data.</text>
</comment>
<evidence type="ECO:0000313" key="2">
    <source>
        <dbReference type="EMBL" id="PRT52705.1"/>
    </source>
</evidence>
<gene>
    <name evidence="2" type="ORF">B9G98_00325</name>
</gene>
<dbReference type="AlphaFoldDB" id="A0A2T0FCL3"/>
<sequence length="609" mass="68494">MTRYAEIGADDPVQEENSFSENEADVLEEPQTTKSQIRMRPIDDENEFDFEVAPMPSAVLRSPARGDIDDTLDLVQTPDVTAIEADAASPTRSFKHLGAYVSSPERHQEISEENAYLSPMQAASGSPKRMVRSESEIQYFDENAQHLPSELANIVEYNEDDIHHPVPTSGRPDIYELDPGQFFPEDDPVNDPSDEEIDPDTVLNDTSRATAGFGNIIQPTRVEYQAAEEPDEDISAMYPDAVFYPAPVPAQLRLPPLLSRRTNKAAVWRRKRSSRVFDGMMSDSQSMWGISPLTAELSAVRISESGELHNPDNSAEMYAAEDDLESVVPDSDSERATILSDSNSYQDLGDFYRDGNNKNAKTTKFKKKSKFWVQKSWQNFTHKSGEPMEPGDDGDDGIGELDEIYQPKDENDLAFTRFDKHVIDQHTKLFQSGGVYGNIRAAADGNPPSLIEEIEIRRAGRKIQHQVMLKESDMLEHSRHGFAVHPVDQVHQPSLLELQLLADHDYSNRREWHMQASKKVANRAHPDETLQQRRLRLKTERANGSNSREPPQESLAARKARLRRGRQAMSNTISQTSIPDNASMVPGPENTPALENENFDMVRAVALHM</sequence>
<evidence type="ECO:0000313" key="3">
    <source>
        <dbReference type="Proteomes" id="UP000238350"/>
    </source>
</evidence>
<keyword evidence="3" id="KW-1185">Reference proteome</keyword>
<dbReference type="OrthoDB" id="5288142at2759"/>
<dbReference type="Proteomes" id="UP000238350">
    <property type="component" value="Unassembled WGS sequence"/>
</dbReference>
<dbReference type="RefSeq" id="XP_024662651.1">
    <property type="nucleotide sequence ID" value="XM_024806883.1"/>
</dbReference>
<dbReference type="EMBL" id="NDIQ01000001">
    <property type="protein sequence ID" value="PRT52705.1"/>
    <property type="molecule type" value="Genomic_DNA"/>
</dbReference>
<feature type="compositionally biased region" description="Polar residues" evidence="1">
    <location>
        <begin position="569"/>
        <end position="580"/>
    </location>
</feature>
<organism evidence="2 3">
    <name type="scientific">Wickerhamiella sorbophila</name>
    <dbReference type="NCBI Taxonomy" id="45607"/>
    <lineage>
        <taxon>Eukaryota</taxon>
        <taxon>Fungi</taxon>
        <taxon>Dikarya</taxon>
        <taxon>Ascomycota</taxon>
        <taxon>Saccharomycotina</taxon>
        <taxon>Dipodascomycetes</taxon>
        <taxon>Dipodascales</taxon>
        <taxon>Trichomonascaceae</taxon>
        <taxon>Wickerhamiella</taxon>
    </lineage>
</organism>
<evidence type="ECO:0000256" key="1">
    <source>
        <dbReference type="SAM" id="MobiDB-lite"/>
    </source>
</evidence>
<dbReference type="GeneID" id="36514074"/>
<name>A0A2T0FCL3_9ASCO</name>
<feature type="region of interest" description="Disordered" evidence="1">
    <location>
        <begin position="565"/>
        <end position="594"/>
    </location>
</feature>
<reference evidence="2 3" key="1">
    <citation type="submission" date="2017-04" db="EMBL/GenBank/DDBJ databases">
        <title>Genome sequencing of [Candida] sorbophila.</title>
        <authorList>
            <person name="Ahn J.O."/>
        </authorList>
    </citation>
    <scope>NUCLEOTIDE SEQUENCE [LARGE SCALE GENOMIC DNA]</scope>
    <source>
        <strain evidence="2 3">DS02</strain>
    </source>
</reference>
<accession>A0A2T0FCL3</accession>
<proteinExistence type="predicted"/>